<keyword evidence="5" id="KW-0134">Cell wall</keyword>
<name>A0A0F7WYR9_CHLPN</name>
<keyword evidence="4" id="KW-1134">Transmembrane beta strand</keyword>
<evidence type="ECO:0000256" key="7">
    <source>
        <dbReference type="ARBA" id="ARBA00022692"/>
    </source>
</evidence>
<dbReference type="EMBL" id="LN847049">
    <property type="protein sequence ID" value="CRI42563.1"/>
    <property type="molecule type" value="Genomic_DNA"/>
</dbReference>
<evidence type="ECO:0000256" key="10">
    <source>
        <dbReference type="ARBA" id="ARBA00023237"/>
    </source>
</evidence>
<sequence length="928" mass="98292">MKSSLHWFLISSSLALPLSLNFSAFAAVVEINLGPTNSFSGPGTYTPPAQTTNADGTIYNLTGDVSITNAGSPTALTASCFKETTGNLSFQGHGYQFLLQNIDAGANCTFTNTAANKLLSFSGFSYLSLIQTTNATTGTGAIKSTGACSIQSNYSCYFGQNFSNDNGGALQGSSISLSLNPNLTFAKNKATQKGGALYSTGGITINNTLNSASFSENTAANNGGAIYTEASSFISSNKAISFINNSVTATSATGGAIYCSSTSAPKPVLTLSDNGELNFIGNTAITSGGAMYTDNLVLSSGGPTLFKNNSAIDTAAPLGGAIAIADSGSLSLSALGGDITFEGNTVVKGASSSQTTTRNSINIGNTNAKIVQLRASQGNTIYFYDPITTSITAALSDALNLNGPDLAGNPAYQGTIVFSGEKLSEAEAAEADNLKSTIQQPLTLAGGQLSLKSGVTLVAKSFSQSPGSTLLMDAGTTLETADGITINNLVLNVDSLKETKKATLKATQASQTVTLSGSLSLVDPSGNVYEDVSWNNPQVFSCLTLTADDPANIHITDLAADPLEKNPIHWGYQGNWALSWQEDTATKSKAATLTWTKTGYNPNPERRGTLVANTLWGSFVDVRSIQQLVATKVRQSQETRGIWCEGISNFFHKDSTKINKGFRHISAGYVVGATTTLASDNLITAAFCQLFGKDRDHFINKNRASAYAASLHLQHLATLSSPSLLRYLPGSESEQPVLFDAQISYIYSKNTMKTYYTQAPKGESSWYNDGCALELASSLPHTALSHEGLFHAYSPFIKVEASYIHQDSFKERDTTLVRSFDSGDLINVSVPIGITFERFSRNERASYEATVIYVADVYRKNPDCTTALLINNTSWKTTGTNLSRQAGIGRAGIFYAFSPNLEVTSNLSMEIRGSSRSYNADLGGKFQF</sequence>
<dbReference type="NCBIfam" id="TIGR01376">
    <property type="entry name" value="POMP_repeat"/>
    <property type="match status" value="3"/>
</dbReference>
<evidence type="ECO:0000256" key="8">
    <source>
        <dbReference type="ARBA" id="ARBA00022729"/>
    </source>
</evidence>
<comment type="subcellular location">
    <subcellularLocation>
        <location evidence="2">Cell outer membrane</location>
        <topology evidence="2">Peripheral membrane protein</topology>
        <orientation evidence="2">Extracellular side</orientation>
    </subcellularLocation>
    <subcellularLocation>
        <location evidence="1">Secreted</location>
        <location evidence="1">Cell wall</location>
    </subcellularLocation>
</comment>
<evidence type="ECO:0000256" key="9">
    <source>
        <dbReference type="ARBA" id="ARBA00023136"/>
    </source>
</evidence>
<evidence type="ECO:0000256" key="3">
    <source>
        <dbReference type="ARBA" id="ARBA00007542"/>
    </source>
</evidence>
<protein>
    <submittedName>
        <fullName evidence="13">Probable outer membrane protein pmp9</fullName>
    </submittedName>
</protein>
<accession>A0A0F7WYR9</accession>
<organism evidence="13">
    <name type="scientific">Chlamydia pneumoniae</name>
    <name type="common">Chlamydophila pneumoniae</name>
    <dbReference type="NCBI Taxonomy" id="83558"/>
    <lineage>
        <taxon>Bacteria</taxon>
        <taxon>Pseudomonadati</taxon>
        <taxon>Chlamydiota</taxon>
        <taxon>Chlamydiia</taxon>
        <taxon>Chlamydiales</taxon>
        <taxon>Chlamydiaceae</taxon>
        <taxon>Chlamydia/Chlamydophila group</taxon>
        <taxon>Chlamydia</taxon>
    </lineage>
</organism>
<dbReference type="Gene3D" id="2.40.128.130">
    <property type="entry name" value="Autotransporter beta-domain"/>
    <property type="match status" value="1"/>
</dbReference>
<comment type="similarity">
    <text evidence="3">Belongs to the PMP outer membrane protein family.</text>
</comment>
<dbReference type="InterPro" id="IPR011427">
    <property type="entry name" value="Polymorphic_membr_middle"/>
</dbReference>
<evidence type="ECO:0000256" key="2">
    <source>
        <dbReference type="ARBA" id="ARBA00004416"/>
    </source>
</evidence>
<dbReference type="PROSITE" id="PS51208">
    <property type="entry name" value="AUTOTRANSPORTER"/>
    <property type="match status" value="1"/>
</dbReference>
<dbReference type="InterPro" id="IPR003368">
    <property type="entry name" value="POMP_repeat"/>
</dbReference>
<keyword evidence="10" id="KW-0998">Cell outer membrane</keyword>
<keyword evidence="6" id="KW-0964">Secreted</keyword>
<feature type="signal peptide" evidence="11">
    <location>
        <begin position="1"/>
        <end position="26"/>
    </location>
</feature>
<proteinExistence type="inferred from homology"/>
<dbReference type="GO" id="GO:0009279">
    <property type="term" value="C:cell outer membrane"/>
    <property type="evidence" value="ECO:0007669"/>
    <property type="project" value="UniProtKB-SubCell"/>
</dbReference>
<gene>
    <name evidence="13" type="primary">pmp9</name>
    <name evidence="13" type="ORF">BN1224_DC9_BS_00460</name>
</gene>
<keyword evidence="9" id="KW-0472">Membrane</keyword>
<dbReference type="Pfam" id="PF03797">
    <property type="entry name" value="Autotransporter"/>
    <property type="match status" value="1"/>
</dbReference>
<evidence type="ECO:0000256" key="11">
    <source>
        <dbReference type="SAM" id="SignalP"/>
    </source>
</evidence>
<dbReference type="SUPFAM" id="SSF103515">
    <property type="entry name" value="Autotransporter"/>
    <property type="match status" value="1"/>
</dbReference>
<dbReference type="AlphaFoldDB" id="A0A0F7WYR9"/>
<dbReference type="SMART" id="SM00869">
    <property type="entry name" value="Autotransporter"/>
    <property type="match status" value="1"/>
</dbReference>
<evidence type="ECO:0000256" key="4">
    <source>
        <dbReference type="ARBA" id="ARBA00022452"/>
    </source>
</evidence>
<keyword evidence="8 11" id="KW-0732">Signal</keyword>
<evidence type="ECO:0000256" key="5">
    <source>
        <dbReference type="ARBA" id="ARBA00022512"/>
    </source>
</evidence>
<dbReference type="InterPro" id="IPR005546">
    <property type="entry name" value="Autotransporte_beta"/>
</dbReference>
<evidence type="ECO:0000259" key="12">
    <source>
        <dbReference type="PROSITE" id="PS51208"/>
    </source>
</evidence>
<evidence type="ECO:0000256" key="6">
    <source>
        <dbReference type="ARBA" id="ARBA00022525"/>
    </source>
</evidence>
<evidence type="ECO:0000256" key="1">
    <source>
        <dbReference type="ARBA" id="ARBA00004191"/>
    </source>
</evidence>
<feature type="chain" id="PRO_5002525162" evidence="11">
    <location>
        <begin position="27"/>
        <end position="928"/>
    </location>
</feature>
<reference evidence="13" key="1">
    <citation type="submission" date="2015-05" db="EMBL/GenBank/DDBJ databases">
        <authorList>
            <person name="Rattei Thomas"/>
        </authorList>
    </citation>
    <scope>NUCLEOTIDE SEQUENCE</scope>
    <source>
        <strain evidence="13">DC9</strain>
    </source>
</reference>
<evidence type="ECO:0000313" key="13">
    <source>
        <dbReference type="EMBL" id="CRI42563.1"/>
    </source>
</evidence>
<feature type="domain" description="Autotransporter" evidence="12">
    <location>
        <begin position="635"/>
        <end position="928"/>
    </location>
</feature>
<dbReference type="Pfam" id="PF02415">
    <property type="entry name" value="Chlam_PMP"/>
    <property type="match status" value="3"/>
</dbReference>
<dbReference type="Pfam" id="PF07548">
    <property type="entry name" value="ChlamPMP_M"/>
    <property type="match status" value="1"/>
</dbReference>
<dbReference type="InterPro" id="IPR036709">
    <property type="entry name" value="Autotransporte_beta_dom_sf"/>
</dbReference>
<keyword evidence="7" id="KW-0812">Transmembrane</keyword>